<dbReference type="Gene3D" id="3.40.50.1240">
    <property type="entry name" value="Phosphoglycerate mutase-like"/>
    <property type="match status" value="1"/>
</dbReference>
<feature type="compositionally biased region" description="Gly residues" evidence="1">
    <location>
        <begin position="154"/>
        <end position="164"/>
    </location>
</feature>
<dbReference type="AlphaFoldDB" id="A0A495XT67"/>
<evidence type="ECO:0000313" key="4">
    <source>
        <dbReference type="Proteomes" id="UP000278440"/>
    </source>
</evidence>
<dbReference type="Gene3D" id="3.30.420.10">
    <property type="entry name" value="Ribonuclease H-like superfamily/Ribonuclease H"/>
    <property type="match status" value="1"/>
</dbReference>
<dbReference type="PROSITE" id="PS50879">
    <property type="entry name" value="RNASE_H_1"/>
    <property type="match status" value="1"/>
</dbReference>
<feature type="compositionally biased region" description="Basic and acidic residues" evidence="1">
    <location>
        <begin position="131"/>
        <end position="140"/>
    </location>
</feature>
<sequence>MEADGGSRGNPGVAGYGALVRDPRTRAVLVELAEPLGKQSNNVAEYSGLIAGLKAARDIDSGADVLARMDSKLVVEQMSGRWKIKHEDMRRLALEARDVCAEISAAGGSVSFEWIPRERNKDADALSNEGMDGHSVHRVLDGAGDDDSGDDGADGGATAGGDYGPLGDDRDELRDEDTGADAGQGLRLLLVQVPADEAAAARTARAVRHLVGDAPVVLPGAGGPRTGRTAGAAADAAVAALARSVSDAGSTTREDPRWSAPVDDADAAQGGHTSEQASDRASDRDALAAYRDLVRTGGTAVVVTTRRGVLTVVAEVLGLPTDRFWALATAPGSLSGVEVWPDGTASVAFTNRTDHLG</sequence>
<protein>
    <submittedName>
        <fullName evidence="3">Putative phosphoglycerate mutase</fullName>
    </submittedName>
</protein>
<accession>A0A495XT67</accession>
<dbReference type="InterPro" id="IPR029033">
    <property type="entry name" value="His_PPase_superfam"/>
</dbReference>
<reference evidence="3 4" key="1">
    <citation type="submission" date="2018-10" db="EMBL/GenBank/DDBJ databases">
        <title>Sequencing the genomes of 1000 actinobacteria strains.</title>
        <authorList>
            <person name="Klenk H.-P."/>
        </authorList>
    </citation>
    <scope>NUCLEOTIDE SEQUENCE [LARGE SCALE GENOMIC DNA]</scope>
    <source>
        <strain evidence="3 4">DSM 44267</strain>
    </source>
</reference>
<feature type="region of interest" description="Disordered" evidence="1">
    <location>
        <begin position="124"/>
        <end position="179"/>
    </location>
</feature>
<feature type="compositionally biased region" description="Basic and acidic residues" evidence="1">
    <location>
        <begin position="167"/>
        <end position="177"/>
    </location>
</feature>
<dbReference type="GO" id="GO:0003676">
    <property type="term" value="F:nucleic acid binding"/>
    <property type="evidence" value="ECO:0007669"/>
    <property type="project" value="InterPro"/>
</dbReference>
<dbReference type="GO" id="GO:0004523">
    <property type="term" value="F:RNA-DNA hybrid ribonuclease activity"/>
    <property type="evidence" value="ECO:0007669"/>
    <property type="project" value="InterPro"/>
</dbReference>
<comment type="caution">
    <text evidence="3">The sequence shown here is derived from an EMBL/GenBank/DDBJ whole genome shotgun (WGS) entry which is preliminary data.</text>
</comment>
<dbReference type="InterPro" id="IPR002156">
    <property type="entry name" value="RNaseH_domain"/>
</dbReference>
<dbReference type="SUPFAM" id="SSF53098">
    <property type="entry name" value="Ribonuclease H-like"/>
    <property type="match status" value="1"/>
</dbReference>
<dbReference type="Proteomes" id="UP000278440">
    <property type="component" value="Unassembled WGS sequence"/>
</dbReference>
<dbReference type="RefSeq" id="WP_245963486.1">
    <property type="nucleotide sequence ID" value="NZ_RBXT01000001.1"/>
</dbReference>
<feature type="region of interest" description="Disordered" evidence="1">
    <location>
        <begin position="244"/>
        <end position="282"/>
    </location>
</feature>
<proteinExistence type="predicted"/>
<dbReference type="PANTHER" id="PTHR46387">
    <property type="entry name" value="POLYNUCLEOTIDYL TRANSFERASE, RIBONUCLEASE H-LIKE SUPERFAMILY PROTEIN"/>
    <property type="match status" value="1"/>
</dbReference>
<evidence type="ECO:0000256" key="1">
    <source>
        <dbReference type="SAM" id="MobiDB-lite"/>
    </source>
</evidence>
<feature type="domain" description="RNase H type-1" evidence="2">
    <location>
        <begin position="1"/>
        <end position="140"/>
    </location>
</feature>
<gene>
    <name evidence="3" type="ORF">DFJ68_1148</name>
</gene>
<dbReference type="Pfam" id="PF13456">
    <property type="entry name" value="RVT_3"/>
    <property type="match status" value="1"/>
</dbReference>
<evidence type="ECO:0000259" key="2">
    <source>
        <dbReference type="PROSITE" id="PS50879"/>
    </source>
</evidence>
<evidence type="ECO:0000313" key="3">
    <source>
        <dbReference type="EMBL" id="RKT77721.1"/>
    </source>
</evidence>
<dbReference type="PANTHER" id="PTHR46387:SF2">
    <property type="entry name" value="RIBONUCLEASE HI"/>
    <property type="match status" value="1"/>
</dbReference>
<name>A0A495XT67_9MICO</name>
<dbReference type="InterPro" id="IPR012337">
    <property type="entry name" value="RNaseH-like_sf"/>
</dbReference>
<organism evidence="3 4">
    <name type="scientific">Terracoccus luteus</name>
    <dbReference type="NCBI Taxonomy" id="53356"/>
    <lineage>
        <taxon>Bacteria</taxon>
        <taxon>Bacillati</taxon>
        <taxon>Actinomycetota</taxon>
        <taxon>Actinomycetes</taxon>
        <taxon>Micrococcales</taxon>
        <taxon>Intrasporangiaceae</taxon>
        <taxon>Terracoccus</taxon>
    </lineage>
</organism>
<dbReference type="EMBL" id="RBXT01000001">
    <property type="protein sequence ID" value="RKT77721.1"/>
    <property type="molecule type" value="Genomic_DNA"/>
</dbReference>
<feature type="compositionally biased region" description="Acidic residues" evidence="1">
    <location>
        <begin position="143"/>
        <end position="153"/>
    </location>
</feature>
<dbReference type="CDD" id="cd09279">
    <property type="entry name" value="RNase_HI_like"/>
    <property type="match status" value="1"/>
</dbReference>
<dbReference type="InterPro" id="IPR036397">
    <property type="entry name" value="RNaseH_sf"/>
</dbReference>
<keyword evidence="4" id="KW-1185">Reference proteome</keyword>